<evidence type="ECO:0000313" key="1">
    <source>
        <dbReference type="EMBL" id="SHE50372.1"/>
    </source>
</evidence>
<sequence>MAANAQALESQGLVYWGPERTQSNGLNSLDKLTPKIRAGLHQELDAYMRQGVRQVLISQENFVGSMVRNFAYASLYSNVQERGQLLARAFGGRVSKIALNIRSLDMYWASAADYLRTRKNESTEPERWQRIANGKRSWRNVITDLGRAFPGIPFLVLPFEEFCGQQRAQLEVLTGLTVPDKGRRFALNGTSRPAGHGLNAQQAMKLCIDYADDLDWLAAGADGLAELITHTGTHDRGTAPAQTELEKRIST</sequence>
<dbReference type="EMBL" id="FQVK01000003">
    <property type="protein sequence ID" value="SHE50372.1"/>
    <property type="molecule type" value="Genomic_DNA"/>
</dbReference>
<proteinExistence type="predicted"/>
<dbReference type="Proteomes" id="UP000325134">
    <property type="component" value="Unassembled WGS sequence"/>
</dbReference>
<gene>
    <name evidence="1" type="ORF">SAMN05444279_103116</name>
</gene>
<name>A0A1M4U0S6_9RHOB</name>
<evidence type="ECO:0000313" key="2">
    <source>
        <dbReference type="Proteomes" id="UP000325134"/>
    </source>
</evidence>
<protein>
    <submittedName>
        <fullName evidence="1">Uncharacterized protein</fullName>
    </submittedName>
</protein>
<keyword evidence="2" id="KW-1185">Reference proteome</keyword>
<accession>A0A1M4U0S6</accession>
<organism evidence="1 2">
    <name type="scientific">Ruegeria intermedia</name>
    <dbReference type="NCBI Taxonomy" id="996115"/>
    <lineage>
        <taxon>Bacteria</taxon>
        <taxon>Pseudomonadati</taxon>
        <taxon>Pseudomonadota</taxon>
        <taxon>Alphaproteobacteria</taxon>
        <taxon>Rhodobacterales</taxon>
        <taxon>Roseobacteraceae</taxon>
        <taxon>Ruegeria</taxon>
    </lineage>
</organism>
<reference evidence="1 2" key="1">
    <citation type="submission" date="2016-11" db="EMBL/GenBank/DDBJ databases">
        <authorList>
            <person name="Varghese N."/>
            <person name="Submissions S."/>
        </authorList>
    </citation>
    <scope>NUCLEOTIDE SEQUENCE [LARGE SCALE GENOMIC DNA]</scope>
    <source>
        <strain evidence="1 2">DSM 29341</strain>
    </source>
</reference>
<dbReference type="AlphaFoldDB" id="A0A1M4U0S6"/>